<dbReference type="InterPro" id="IPR010852">
    <property type="entry name" value="ABATE"/>
</dbReference>
<accession>A0A2Y9BSS0</accession>
<dbReference type="Pfam" id="PF07336">
    <property type="entry name" value="ABATE"/>
    <property type="match status" value="1"/>
</dbReference>
<evidence type="ECO:0000259" key="1">
    <source>
        <dbReference type="Pfam" id="PF11706"/>
    </source>
</evidence>
<dbReference type="PANTHER" id="PTHR35525">
    <property type="entry name" value="BLL6575 PROTEIN"/>
    <property type="match status" value="1"/>
</dbReference>
<dbReference type="EMBL" id="UESZ01000001">
    <property type="protein sequence ID" value="SSA32802.1"/>
    <property type="molecule type" value="Genomic_DNA"/>
</dbReference>
<name>A0A2Y9BSS0_9MICO</name>
<protein>
    <submittedName>
        <fullName evidence="2">Conserved protein containing a Zn-ribbon-like motif, possibly RNA-binding</fullName>
    </submittedName>
</protein>
<dbReference type="SUPFAM" id="SSF160904">
    <property type="entry name" value="Jann2411-like"/>
    <property type="match status" value="1"/>
</dbReference>
<dbReference type="RefSeq" id="WP_109683588.1">
    <property type="nucleotide sequence ID" value="NZ_QGDN01000001.1"/>
</dbReference>
<gene>
    <name evidence="2" type="ORF">SAMN04489750_0066</name>
</gene>
<evidence type="ECO:0000313" key="3">
    <source>
        <dbReference type="Proteomes" id="UP000250028"/>
    </source>
</evidence>
<evidence type="ECO:0000313" key="2">
    <source>
        <dbReference type="EMBL" id="SSA32802.1"/>
    </source>
</evidence>
<keyword evidence="3" id="KW-1185">Reference proteome</keyword>
<proteinExistence type="predicted"/>
<sequence length="179" mass="19747">MAFGYDTDMALRAAAALANSEHAEPDSLSTVQDLADFVRTWGWTGTVLGTPAELRRVREVRAQVRSLWAPDERAAVERVNTLLAQANAVPQLVKHDEYDWHLHATPSDAPLATRMVVEAAMAVVDVIRDREFDRLRVCAAGDCDNVLIDLTKNRSRRFCDAGCGNRLNVAAFRARQAGS</sequence>
<dbReference type="Pfam" id="PF11706">
    <property type="entry name" value="zf-CGNR"/>
    <property type="match status" value="1"/>
</dbReference>
<reference evidence="3" key="1">
    <citation type="submission" date="2016-10" db="EMBL/GenBank/DDBJ databases">
        <authorList>
            <person name="Varghese N."/>
            <person name="Submissions S."/>
        </authorList>
    </citation>
    <scope>NUCLEOTIDE SEQUENCE [LARGE SCALE GENOMIC DNA]</scope>
    <source>
        <strain evidence="3">DSM 22951</strain>
    </source>
</reference>
<dbReference type="InterPro" id="IPR021005">
    <property type="entry name" value="Znf_CGNR"/>
</dbReference>
<dbReference type="OrthoDB" id="3531194at2"/>
<feature type="domain" description="Zinc finger CGNR" evidence="1">
    <location>
        <begin position="134"/>
        <end position="176"/>
    </location>
</feature>
<dbReference type="PANTHER" id="PTHR35525:SF3">
    <property type="entry name" value="BLL6575 PROTEIN"/>
    <property type="match status" value="1"/>
</dbReference>
<dbReference type="Gene3D" id="1.10.3300.10">
    <property type="entry name" value="Jann2411-like domain"/>
    <property type="match status" value="1"/>
</dbReference>
<organism evidence="2 3">
    <name type="scientific">Branchiibius hedensis</name>
    <dbReference type="NCBI Taxonomy" id="672460"/>
    <lineage>
        <taxon>Bacteria</taxon>
        <taxon>Bacillati</taxon>
        <taxon>Actinomycetota</taxon>
        <taxon>Actinomycetes</taxon>
        <taxon>Micrococcales</taxon>
        <taxon>Dermacoccaceae</taxon>
        <taxon>Branchiibius</taxon>
    </lineage>
</organism>
<dbReference type="Proteomes" id="UP000250028">
    <property type="component" value="Unassembled WGS sequence"/>
</dbReference>
<dbReference type="AlphaFoldDB" id="A0A2Y9BSS0"/>
<dbReference type="InterPro" id="IPR023286">
    <property type="entry name" value="ABATE_dom_sf"/>
</dbReference>